<evidence type="ECO:0000256" key="2">
    <source>
        <dbReference type="SAM" id="MobiDB-lite"/>
    </source>
</evidence>
<reference evidence="3" key="1">
    <citation type="submission" date="2020-11" db="EMBL/GenBank/DDBJ databases">
        <authorList>
            <person name="Tran Van P."/>
        </authorList>
    </citation>
    <scope>NUCLEOTIDE SEQUENCE</scope>
</reference>
<proteinExistence type="predicted"/>
<protein>
    <recommendedName>
        <fullName evidence="5">Kelch domain-containing protein 3</fullName>
    </recommendedName>
</protein>
<dbReference type="EMBL" id="LR900822">
    <property type="protein sequence ID" value="CAD7247016.1"/>
    <property type="molecule type" value="Genomic_DNA"/>
</dbReference>
<name>A0A7R8XGY3_9CRUS</name>
<feature type="region of interest" description="Disordered" evidence="2">
    <location>
        <begin position="648"/>
        <end position="668"/>
    </location>
</feature>
<gene>
    <name evidence="3" type="ORF">DSTB1V02_LOCUS6855</name>
</gene>
<dbReference type="GO" id="GO:0005737">
    <property type="term" value="C:cytoplasm"/>
    <property type="evidence" value="ECO:0007669"/>
    <property type="project" value="TreeGrafter"/>
</dbReference>
<dbReference type="Pfam" id="PF07646">
    <property type="entry name" value="Kelch_2"/>
    <property type="match status" value="1"/>
</dbReference>
<dbReference type="PANTHER" id="PTHR46461">
    <property type="entry name" value="KELCH DOMAIN-CONTAINING PROTEIN 3"/>
    <property type="match status" value="1"/>
</dbReference>
<dbReference type="SMART" id="SM00612">
    <property type="entry name" value="Kelch"/>
    <property type="match status" value="5"/>
</dbReference>
<sequence>MKWSLRITGGPKRVNHAAVAVGQSIYCFGGYCNGENFKDFTPIDVHIFDTLTLRWRSLPVVGKKDPSAGRVPFRRYGHTVVEHLGKVYLWGGRNDERACNVLYCFDTKRHSWSSPAVLGQIPGARDGHSAAILRDGMYIFGGFEEESQTFSRDLHRLDLMTFTWTLVMVTTNGSPPKNLDFHSCTALGDCLYVFGGRGDIAGATYTGQGIYDNTMVVFNTVSNQWTYSKVEGDVPLGRRSHSAFERNGYIYIFGGYNAIEKQHFNDLHQFDPALKKWKKLTPGGEGPCSRRRQTCCVIGNRMFLHGGTMPLPGFPPPGEDDPDNPPNLLDLDDLFVLEFSETMKWILKVSDGPKRVNHAAVAIDQSVYCFGGYCTGEDFKNFTLIDVHVFDTSTAKWTSLPVPGKKDPGADRVPFRRYGHTVVEHFGKVYLWGGRNDERACNVLYCFDSTTRTWSRPAVYGHIPGARDGHSVAIHRDGMYIFGGFIEESQTFSCELHRLDLMTFTWTLVTTTGSPPRYRDFHTCTTLGDSFYVFGGRGDDSGANFTDQEVYSNAIVVFDTKSNQWIHPNVQGDIPLGRRSHSAFEYKGYIYVFGGYNGIVEQHFNDLHQFDPSRMEWKKLTPIGEGPCSRRRQTCCVTGNRMFLHGGTMPLPGFPPPGEEDDPDNPPNLLDLDDLFVLDFSE</sequence>
<dbReference type="Gene3D" id="2.120.10.80">
    <property type="entry name" value="Kelch-type beta propeller"/>
    <property type="match status" value="3"/>
</dbReference>
<dbReference type="SUPFAM" id="SSF117281">
    <property type="entry name" value="Kelch motif"/>
    <property type="match status" value="2"/>
</dbReference>
<dbReference type="Pfam" id="PF24681">
    <property type="entry name" value="Kelch_KLHDC2_KLHL20_DRC7"/>
    <property type="match status" value="2"/>
</dbReference>
<dbReference type="GO" id="GO:0003682">
    <property type="term" value="F:chromatin binding"/>
    <property type="evidence" value="ECO:0007669"/>
    <property type="project" value="InterPro"/>
</dbReference>
<evidence type="ECO:0000313" key="3">
    <source>
        <dbReference type="EMBL" id="CAD7247016.1"/>
    </source>
</evidence>
<dbReference type="Proteomes" id="UP000677054">
    <property type="component" value="Unassembled WGS sequence"/>
</dbReference>
<keyword evidence="1" id="KW-0880">Kelch repeat</keyword>
<dbReference type="InterPro" id="IPR006652">
    <property type="entry name" value="Kelch_1"/>
</dbReference>
<dbReference type="AlphaFoldDB" id="A0A7R8XGY3"/>
<dbReference type="PANTHER" id="PTHR46461:SF1">
    <property type="entry name" value="KELCH DOMAIN-CONTAINING PROTEIN 3"/>
    <property type="match status" value="1"/>
</dbReference>
<dbReference type="Pfam" id="PF01344">
    <property type="entry name" value="Kelch_1"/>
    <property type="match status" value="1"/>
</dbReference>
<dbReference type="InterPro" id="IPR011498">
    <property type="entry name" value="Kelch_2"/>
</dbReference>
<evidence type="ECO:0008006" key="5">
    <source>
        <dbReference type="Google" id="ProtNLM"/>
    </source>
</evidence>
<evidence type="ECO:0000313" key="4">
    <source>
        <dbReference type="Proteomes" id="UP000677054"/>
    </source>
</evidence>
<dbReference type="EMBL" id="CAJPEV010001305">
    <property type="protein sequence ID" value="CAG0891954.1"/>
    <property type="molecule type" value="Genomic_DNA"/>
</dbReference>
<evidence type="ECO:0000256" key="1">
    <source>
        <dbReference type="ARBA" id="ARBA00022441"/>
    </source>
</evidence>
<feature type="non-terminal residue" evidence="3">
    <location>
        <position position="682"/>
    </location>
</feature>
<organism evidence="3">
    <name type="scientific">Darwinula stevensoni</name>
    <dbReference type="NCBI Taxonomy" id="69355"/>
    <lineage>
        <taxon>Eukaryota</taxon>
        <taxon>Metazoa</taxon>
        <taxon>Ecdysozoa</taxon>
        <taxon>Arthropoda</taxon>
        <taxon>Crustacea</taxon>
        <taxon>Oligostraca</taxon>
        <taxon>Ostracoda</taxon>
        <taxon>Podocopa</taxon>
        <taxon>Podocopida</taxon>
        <taxon>Darwinulocopina</taxon>
        <taxon>Darwinuloidea</taxon>
        <taxon>Darwinulidae</taxon>
        <taxon>Darwinula</taxon>
    </lineage>
</organism>
<dbReference type="InterPro" id="IPR052637">
    <property type="entry name" value="KLHDC3-like"/>
</dbReference>
<keyword evidence="4" id="KW-1185">Reference proteome</keyword>
<dbReference type="InterPro" id="IPR015915">
    <property type="entry name" value="Kelch-typ_b-propeller"/>
</dbReference>
<accession>A0A7R8XGY3</accession>
<dbReference type="OrthoDB" id="432528at2759"/>